<dbReference type="SUPFAM" id="SSF46785">
    <property type="entry name" value="Winged helix' DNA-binding domain"/>
    <property type="match status" value="1"/>
</dbReference>
<feature type="domain" description="Transcription regulator PadR N-terminal" evidence="1">
    <location>
        <begin position="16"/>
        <end position="89"/>
    </location>
</feature>
<organism evidence="2">
    <name type="scientific">uncultured Gemmatimonadota bacterium</name>
    <dbReference type="NCBI Taxonomy" id="203437"/>
    <lineage>
        <taxon>Bacteria</taxon>
        <taxon>Pseudomonadati</taxon>
        <taxon>Gemmatimonadota</taxon>
        <taxon>environmental samples</taxon>
    </lineage>
</organism>
<accession>A0A6J4MDS8</accession>
<name>A0A6J4MDS8_9BACT</name>
<dbReference type="InterPro" id="IPR036390">
    <property type="entry name" value="WH_DNA-bd_sf"/>
</dbReference>
<dbReference type="InterPro" id="IPR036388">
    <property type="entry name" value="WH-like_DNA-bd_sf"/>
</dbReference>
<dbReference type="InterPro" id="IPR052509">
    <property type="entry name" value="Metal_resp_DNA-bind_regulator"/>
</dbReference>
<proteinExistence type="predicted"/>
<dbReference type="AlphaFoldDB" id="A0A6J4MDS8"/>
<evidence type="ECO:0000259" key="1">
    <source>
        <dbReference type="Pfam" id="PF03551"/>
    </source>
</evidence>
<dbReference type="InterPro" id="IPR017799">
    <property type="entry name" value="Tscrpt_reg_PadR_acidobac-type"/>
</dbReference>
<protein>
    <submittedName>
        <fullName evidence="2">Transcriptional regulator, PadR family</fullName>
    </submittedName>
</protein>
<dbReference type="PANTHER" id="PTHR33169">
    <property type="entry name" value="PADR-FAMILY TRANSCRIPTIONAL REGULATOR"/>
    <property type="match status" value="1"/>
</dbReference>
<dbReference type="PANTHER" id="PTHR33169:SF14">
    <property type="entry name" value="TRANSCRIPTIONAL REGULATOR RV3488"/>
    <property type="match status" value="1"/>
</dbReference>
<dbReference type="Pfam" id="PF03551">
    <property type="entry name" value="PadR"/>
    <property type="match status" value="1"/>
</dbReference>
<sequence>MASQHEVLQGTLDLLILKTLALQPMHGWGIAQRIQQVSNEVLQVNQGSLYPALHRLERKGWIAAEWGASENNRRAKFYLLTPLGREQLATEVDGWRRFTSAVDLILGTP</sequence>
<dbReference type="EMBL" id="CADCTW010000186">
    <property type="protein sequence ID" value="CAA9355229.1"/>
    <property type="molecule type" value="Genomic_DNA"/>
</dbReference>
<dbReference type="Gene3D" id="1.10.10.10">
    <property type="entry name" value="Winged helix-like DNA-binding domain superfamily/Winged helix DNA-binding domain"/>
    <property type="match status" value="1"/>
</dbReference>
<dbReference type="NCBIfam" id="TIGR03433">
    <property type="entry name" value="padR_acidobact"/>
    <property type="match status" value="1"/>
</dbReference>
<dbReference type="InterPro" id="IPR005149">
    <property type="entry name" value="Tscrpt_reg_PadR_N"/>
</dbReference>
<gene>
    <name evidence="2" type="ORF">AVDCRST_MAG68-3905</name>
</gene>
<evidence type="ECO:0000313" key="2">
    <source>
        <dbReference type="EMBL" id="CAA9355229.1"/>
    </source>
</evidence>
<reference evidence="2" key="1">
    <citation type="submission" date="2020-02" db="EMBL/GenBank/DDBJ databases">
        <authorList>
            <person name="Meier V. D."/>
        </authorList>
    </citation>
    <scope>NUCLEOTIDE SEQUENCE</scope>
    <source>
        <strain evidence="2">AVDCRST_MAG68</strain>
    </source>
</reference>